<keyword evidence="1 5" id="KW-0378">Hydrolase</keyword>
<dbReference type="RefSeq" id="WP_146856640.1">
    <property type="nucleotide sequence ID" value="NZ_BAAAHR010000003.1"/>
</dbReference>
<name>A0A7W3JJ22_9MICO</name>
<organism evidence="5 7">
    <name type="scientific">Frigoribacterium faeni</name>
    <dbReference type="NCBI Taxonomy" id="145483"/>
    <lineage>
        <taxon>Bacteria</taxon>
        <taxon>Bacillati</taxon>
        <taxon>Actinomycetota</taxon>
        <taxon>Actinomycetes</taxon>
        <taxon>Micrococcales</taxon>
        <taxon>Microbacteriaceae</taxon>
        <taxon>Frigoribacterium</taxon>
    </lineage>
</organism>
<dbReference type="EMBL" id="JACGWW010000002">
    <property type="protein sequence ID" value="MBA8813786.1"/>
    <property type="molecule type" value="Genomic_DNA"/>
</dbReference>
<dbReference type="InterPro" id="IPR050287">
    <property type="entry name" value="MTA/SAH_deaminase"/>
</dbReference>
<evidence type="ECO:0000313" key="5">
    <source>
        <dbReference type="EMBL" id="MBA8813786.1"/>
    </source>
</evidence>
<keyword evidence="6" id="KW-1185">Reference proteome</keyword>
<reference evidence="4 6" key="1">
    <citation type="submission" date="2019-07" db="EMBL/GenBank/DDBJ databases">
        <title>Whole genome shotgun sequence of Frigoribacterium faeni NBRC 103066.</title>
        <authorList>
            <person name="Hosoyama A."/>
            <person name="Uohara A."/>
            <person name="Ohji S."/>
            <person name="Ichikawa N."/>
        </authorList>
    </citation>
    <scope>NUCLEOTIDE SEQUENCE [LARGE SCALE GENOMIC DNA]</scope>
    <source>
        <strain evidence="4 6">NBRC 103066</strain>
    </source>
</reference>
<feature type="region of interest" description="Disordered" evidence="2">
    <location>
        <begin position="184"/>
        <end position="204"/>
    </location>
</feature>
<dbReference type="PANTHER" id="PTHR43794:SF11">
    <property type="entry name" value="AMIDOHYDROLASE-RELATED DOMAIN-CONTAINING PROTEIN"/>
    <property type="match status" value="1"/>
</dbReference>
<gene>
    <name evidence="5" type="ORF">FB463_002035</name>
    <name evidence="4" type="ORF">FFA01_26200</name>
</gene>
<dbReference type="SUPFAM" id="SSF51556">
    <property type="entry name" value="Metallo-dependent hydrolases"/>
    <property type="match status" value="1"/>
</dbReference>
<dbReference type="SUPFAM" id="SSF51338">
    <property type="entry name" value="Composite domain of metallo-dependent hydrolases"/>
    <property type="match status" value="2"/>
</dbReference>
<evidence type="ECO:0000313" key="4">
    <source>
        <dbReference type="EMBL" id="GEK84311.1"/>
    </source>
</evidence>
<dbReference type="InterPro" id="IPR006680">
    <property type="entry name" value="Amidohydro-rel"/>
</dbReference>
<dbReference type="Proteomes" id="UP000321154">
    <property type="component" value="Unassembled WGS sequence"/>
</dbReference>
<feature type="compositionally biased region" description="Low complexity" evidence="2">
    <location>
        <begin position="184"/>
        <end position="195"/>
    </location>
</feature>
<evidence type="ECO:0000256" key="2">
    <source>
        <dbReference type="SAM" id="MobiDB-lite"/>
    </source>
</evidence>
<dbReference type="EMBL" id="BJUV01000033">
    <property type="protein sequence ID" value="GEK84311.1"/>
    <property type="molecule type" value="Genomic_DNA"/>
</dbReference>
<comment type="caution">
    <text evidence="5">The sequence shown here is derived from an EMBL/GenBank/DDBJ whole genome shotgun (WGS) entry which is preliminary data.</text>
</comment>
<reference evidence="5 7" key="2">
    <citation type="submission" date="2020-07" db="EMBL/GenBank/DDBJ databases">
        <title>Sequencing the genomes of 1000 actinobacteria strains.</title>
        <authorList>
            <person name="Klenk H.-P."/>
        </authorList>
    </citation>
    <scope>NUCLEOTIDE SEQUENCE [LARGE SCALE GENOMIC DNA]</scope>
    <source>
        <strain evidence="5 7">DSM 10309</strain>
    </source>
</reference>
<dbReference type="AlphaFoldDB" id="A0A7W3JJ22"/>
<accession>A0A7W3JJ22</accession>
<proteinExistence type="predicted"/>
<feature type="region of interest" description="Disordered" evidence="2">
    <location>
        <begin position="491"/>
        <end position="518"/>
    </location>
</feature>
<dbReference type="InterPro" id="IPR011059">
    <property type="entry name" value="Metal-dep_hydrolase_composite"/>
</dbReference>
<dbReference type="Gene3D" id="3.20.20.140">
    <property type="entry name" value="Metal-dependent hydrolases"/>
    <property type="match status" value="1"/>
</dbReference>
<evidence type="ECO:0000256" key="1">
    <source>
        <dbReference type="ARBA" id="ARBA00022801"/>
    </source>
</evidence>
<sequence>MTRARRPEADRPAEPSGSVFWAEHLWTGDGEVRHGVVVEVAGDRIATVEAEVDAPPAGSVALPGLTLPGLVNAHSHAFHRALRGRTQVGSGSFWTWRDVMYSVAGRLTPENYEALAAAVFTEMVLAGVTTVGEFHYVHHTVDGTPHDDPIAMSRALARAAATAGIRLTLLDTCYLMGGFTPAPASDASADTSSDTSSDDEPDVEPVHVPLSAAQLRFGDGTGAAWARRATAVRDALTGPTVVVGAAVHSVRAVPERELATVASWAHERDAPLHVHVSEQPAENADCTRLLGSTPVALLRRHGVLDRRATAVHATHLTSADVADLAAGDAWACFCVTTERDLADGIGPAGELVEAGVPLTVGSDSHAVIDLFEEARGIESGQRLVSNRRGWFGAAALLRAATVEGARSLGWDDAGAIAPGALADFVTVSLDSVRLADARSDSLLESIVFAATASDVATVVVGGEIVVRDGVHARVAAPGAALRDAIAAVLPPEASSPDDASAGSAASGASSASGASESR</sequence>
<dbReference type="Pfam" id="PF01979">
    <property type="entry name" value="Amidohydro_1"/>
    <property type="match status" value="1"/>
</dbReference>
<dbReference type="Proteomes" id="UP000522688">
    <property type="component" value="Unassembled WGS sequence"/>
</dbReference>
<evidence type="ECO:0000259" key="3">
    <source>
        <dbReference type="Pfam" id="PF01979"/>
    </source>
</evidence>
<feature type="domain" description="Amidohydrolase-related" evidence="3">
    <location>
        <begin position="67"/>
        <end position="465"/>
    </location>
</feature>
<dbReference type="OrthoDB" id="3204583at2"/>
<evidence type="ECO:0000313" key="6">
    <source>
        <dbReference type="Proteomes" id="UP000321154"/>
    </source>
</evidence>
<dbReference type="InterPro" id="IPR032466">
    <property type="entry name" value="Metal_Hydrolase"/>
</dbReference>
<dbReference type="GO" id="GO:0016810">
    <property type="term" value="F:hydrolase activity, acting on carbon-nitrogen (but not peptide) bonds"/>
    <property type="evidence" value="ECO:0007669"/>
    <property type="project" value="InterPro"/>
</dbReference>
<protein>
    <submittedName>
        <fullName evidence="5">Cytosine/adenosine deaminase-related metal-dependent hydrolase</fullName>
    </submittedName>
    <submittedName>
        <fullName evidence="4">Formimidoylglutamate deiminase</fullName>
    </submittedName>
</protein>
<evidence type="ECO:0000313" key="7">
    <source>
        <dbReference type="Proteomes" id="UP000522688"/>
    </source>
</evidence>
<dbReference type="PANTHER" id="PTHR43794">
    <property type="entry name" value="AMINOHYDROLASE SSNA-RELATED"/>
    <property type="match status" value="1"/>
</dbReference>